<accession>A0A8X7SJX7</accession>
<dbReference type="GO" id="GO:0046873">
    <property type="term" value="F:metal ion transmembrane transporter activity"/>
    <property type="evidence" value="ECO:0007669"/>
    <property type="project" value="InterPro"/>
</dbReference>
<evidence type="ECO:0000256" key="4">
    <source>
        <dbReference type="ARBA" id="ARBA00022989"/>
    </source>
</evidence>
<comment type="similarity">
    <text evidence="2 6">Belongs to the GDT1 family.</text>
</comment>
<evidence type="ECO:0000256" key="3">
    <source>
        <dbReference type="ARBA" id="ARBA00022692"/>
    </source>
</evidence>
<dbReference type="AlphaFoldDB" id="A0A8X7SJX7"/>
<dbReference type="EMBL" id="JAAMPC010000006">
    <property type="protein sequence ID" value="KAG2306835.1"/>
    <property type="molecule type" value="Genomic_DNA"/>
</dbReference>
<evidence type="ECO:0000256" key="6">
    <source>
        <dbReference type="RuleBase" id="RU365102"/>
    </source>
</evidence>
<sequence length="162" mass="17956">MDLSCFITSLKLSPPFSCRIVERFEKSESEEKDRTLGVFFEPSIAHLTQKVLKLLAVSAPLTLLGTDPAFAVSQIPQSFVTSLGDFGDISSGFASAFLLIFFSEPGDTTFFSAALLAARNNTAALFPGTFGTLGYAFFLKQRRCLMSEFCMIMTITRRWMYP</sequence>
<protein>
    <recommendedName>
        <fullName evidence="6">GDT1 family protein</fullName>
    </recommendedName>
</protein>
<keyword evidence="3" id="KW-0812">Transmembrane</keyword>
<keyword evidence="5" id="KW-0472">Membrane</keyword>
<name>A0A8X7SJX7_BRACI</name>
<gene>
    <name evidence="7" type="ORF">Bca52824_026583</name>
</gene>
<comment type="caution">
    <text evidence="7">The sequence shown here is derived from an EMBL/GenBank/DDBJ whole genome shotgun (WGS) entry which is preliminary data.</text>
</comment>
<keyword evidence="4" id="KW-1133">Transmembrane helix</keyword>
<dbReference type="Proteomes" id="UP000886595">
    <property type="component" value="Unassembled WGS sequence"/>
</dbReference>
<dbReference type="GO" id="GO:0016020">
    <property type="term" value="C:membrane"/>
    <property type="evidence" value="ECO:0007669"/>
    <property type="project" value="UniProtKB-SubCell"/>
</dbReference>
<comment type="subcellular location">
    <subcellularLocation>
        <location evidence="1 6">Membrane</location>
        <topology evidence="1 6">Multi-pass membrane protein</topology>
    </subcellularLocation>
</comment>
<evidence type="ECO:0000313" key="7">
    <source>
        <dbReference type="EMBL" id="KAG2306835.1"/>
    </source>
</evidence>
<evidence type="ECO:0000256" key="2">
    <source>
        <dbReference type="ARBA" id="ARBA00009190"/>
    </source>
</evidence>
<keyword evidence="8" id="KW-1185">Reference proteome</keyword>
<evidence type="ECO:0000256" key="5">
    <source>
        <dbReference type="ARBA" id="ARBA00023136"/>
    </source>
</evidence>
<evidence type="ECO:0000256" key="1">
    <source>
        <dbReference type="ARBA" id="ARBA00004141"/>
    </source>
</evidence>
<dbReference type="Pfam" id="PF01169">
    <property type="entry name" value="GDT1"/>
    <property type="match status" value="1"/>
</dbReference>
<dbReference type="OrthoDB" id="442680at2759"/>
<reference evidence="7 8" key="1">
    <citation type="submission" date="2020-02" db="EMBL/GenBank/DDBJ databases">
        <authorList>
            <person name="Ma Q."/>
            <person name="Huang Y."/>
            <person name="Song X."/>
            <person name="Pei D."/>
        </authorList>
    </citation>
    <scope>NUCLEOTIDE SEQUENCE [LARGE SCALE GENOMIC DNA]</scope>
    <source>
        <strain evidence="7">Sxm20200214</strain>
        <tissue evidence="7">Leaf</tissue>
    </source>
</reference>
<organism evidence="7 8">
    <name type="scientific">Brassica carinata</name>
    <name type="common">Ethiopian mustard</name>
    <name type="synonym">Abyssinian cabbage</name>
    <dbReference type="NCBI Taxonomy" id="52824"/>
    <lineage>
        <taxon>Eukaryota</taxon>
        <taxon>Viridiplantae</taxon>
        <taxon>Streptophyta</taxon>
        <taxon>Embryophyta</taxon>
        <taxon>Tracheophyta</taxon>
        <taxon>Spermatophyta</taxon>
        <taxon>Magnoliopsida</taxon>
        <taxon>eudicotyledons</taxon>
        <taxon>Gunneridae</taxon>
        <taxon>Pentapetalae</taxon>
        <taxon>rosids</taxon>
        <taxon>malvids</taxon>
        <taxon>Brassicales</taxon>
        <taxon>Brassicaceae</taxon>
        <taxon>Brassiceae</taxon>
        <taxon>Brassica</taxon>
    </lineage>
</organism>
<dbReference type="InterPro" id="IPR001727">
    <property type="entry name" value="GDT1-like"/>
</dbReference>
<evidence type="ECO:0000313" key="8">
    <source>
        <dbReference type="Proteomes" id="UP000886595"/>
    </source>
</evidence>
<proteinExistence type="inferred from homology"/>